<reference evidence="1 2" key="1">
    <citation type="journal article" date="2014" name="PLoS Genet.">
        <title>Analysis of the Phlebiopsis gigantea genome, transcriptome and secretome provides insight into its pioneer colonization strategies of wood.</title>
        <authorList>
            <person name="Hori C."/>
            <person name="Ishida T."/>
            <person name="Igarashi K."/>
            <person name="Samejima M."/>
            <person name="Suzuki H."/>
            <person name="Master E."/>
            <person name="Ferreira P."/>
            <person name="Ruiz-Duenas F.J."/>
            <person name="Held B."/>
            <person name="Canessa P."/>
            <person name="Larrondo L.F."/>
            <person name="Schmoll M."/>
            <person name="Druzhinina I.S."/>
            <person name="Kubicek C.P."/>
            <person name="Gaskell J.A."/>
            <person name="Kersten P."/>
            <person name="St John F."/>
            <person name="Glasner J."/>
            <person name="Sabat G."/>
            <person name="Splinter BonDurant S."/>
            <person name="Syed K."/>
            <person name="Yadav J."/>
            <person name="Mgbeahuruike A.C."/>
            <person name="Kovalchuk A."/>
            <person name="Asiegbu F.O."/>
            <person name="Lackner G."/>
            <person name="Hoffmeister D."/>
            <person name="Rencoret J."/>
            <person name="Gutierrez A."/>
            <person name="Sun H."/>
            <person name="Lindquist E."/>
            <person name="Barry K."/>
            <person name="Riley R."/>
            <person name="Grigoriev I.V."/>
            <person name="Henrissat B."/>
            <person name="Kues U."/>
            <person name="Berka R.M."/>
            <person name="Martinez A.T."/>
            <person name="Covert S.F."/>
            <person name="Blanchette R.A."/>
            <person name="Cullen D."/>
        </authorList>
    </citation>
    <scope>NUCLEOTIDE SEQUENCE [LARGE SCALE GENOMIC DNA]</scope>
    <source>
        <strain evidence="1 2">11061_1 CR5-6</strain>
    </source>
</reference>
<evidence type="ECO:0000313" key="1">
    <source>
        <dbReference type="EMBL" id="KIP08227.1"/>
    </source>
</evidence>
<accession>A0A0C3S9E6</accession>
<dbReference type="HOGENOM" id="CLU_2574671_0_0_1"/>
<dbReference type="Proteomes" id="UP000053257">
    <property type="component" value="Unassembled WGS sequence"/>
</dbReference>
<dbReference type="AlphaFoldDB" id="A0A0C3S9E6"/>
<name>A0A0C3S9E6_PHLG1</name>
<dbReference type="EMBL" id="KN840483">
    <property type="protein sequence ID" value="KIP08227.1"/>
    <property type="molecule type" value="Genomic_DNA"/>
</dbReference>
<proteinExistence type="predicted"/>
<keyword evidence="2" id="KW-1185">Reference proteome</keyword>
<sequence length="81" mass="9455">MLLFLWIFSTCSSHRNMQRRGLACIILPYSPTITPYSHFNAFRMSYARIYLNTYIHVSVAGVDKSEQLTTYVKHCVKYTQA</sequence>
<evidence type="ECO:0000313" key="2">
    <source>
        <dbReference type="Proteomes" id="UP000053257"/>
    </source>
</evidence>
<organism evidence="1 2">
    <name type="scientific">Phlebiopsis gigantea (strain 11061_1 CR5-6)</name>
    <name type="common">White-rot fungus</name>
    <name type="synonym">Peniophora gigantea</name>
    <dbReference type="NCBI Taxonomy" id="745531"/>
    <lineage>
        <taxon>Eukaryota</taxon>
        <taxon>Fungi</taxon>
        <taxon>Dikarya</taxon>
        <taxon>Basidiomycota</taxon>
        <taxon>Agaricomycotina</taxon>
        <taxon>Agaricomycetes</taxon>
        <taxon>Polyporales</taxon>
        <taxon>Phanerochaetaceae</taxon>
        <taxon>Phlebiopsis</taxon>
    </lineage>
</organism>
<protein>
    <submittedName>
        <fullName evidence="1">Uncharacterized protein</fullName>
    </submittedName>
</protein>
<gene>
    <name evidence="1" type="ORF">PHLGIDRAFT_387594</name>
</gene>